<reference evidence="1" key="1">
    <citation type="submission" date="2021-12" db="EMBL/GenBank/DDBJ databases">
        <authorList>
            <person name="King R."/>
        </authorList>
    </citation>
    <scope>NUCLEOTIDE SEQUENCE</scope>
</reference>
<evidence type="ECO:0000313" key="1">
    <source>
        <dbReference type="EMBL" id="CAH0563109.1"/>
    </source>
</evidence>
<keyword evidence="2" id="KW-1185">Reference proteome</keyword>
<organism evidence="1 2">
    <name type="scientific">Brassicogethes aeneus</name>
    <name type="common">Rape pollen beetle</name>
    <name type="synonym">Meligethes aeneus</name>
    <dbReference type="NCBI Taxonomy" id="1431903"/>
    <lineage>
        <taxon>Eukaryota</taxon>
        <taxon>Metazoa</taxon>
        <taxon>Ecdysozoa</taxon>
        <taxon>Arthropoda</taxon>
        <taxon>Hexapoda</taxon>
        <taxon>Insecta</taxon>
        <taxon>Pterygota</taxon>
        <taxon>Neoptera</taxon>
        <taxon>Endopterygota</taxon>
        <taxon>Coleoptera</taxon>
        <taxon>Polyphaga</taxon>
        <taxon>Cucujiformia</taxon>
        <taxon>Nitidulidae</taxon>
        <taxon>Meligethinae</taxon>
        <taxon>Brassicogethes</taxon>
    </lineage>
</organism>
<dbReference type="PANTHER" id="PTHR37162">
    <property type="entry name" value="HAT FAMILY DIMERISATION DOMAINCONTAINING PROTEIN-RELATED"/>
    <property type="match status" value="1"/>
</dbReference>
<gene>
    <name evidence="1" type="ORF">MELIAE_LOCUS12094</name>
</gene>
<proteinExistence type="predicted"/>
<dbReference type="AlphaFoldDB" id="A0A9P0BD88"/>
<dbReference type="Proteomes" id="UP001154078">
    <property type="component" value="Chromosome 8"/>
</dbReference>
<dbReference type="PANTHER" id="PTHR37162:SF1">
    <property type="entry name" value="BED-TYPE DOMAIN-CONTAINING PROTEIN"/>
    <property type="match status" value="1"/>
</dbReference>
<protein>
    <submittedName>
        <fullName evidence="1">Uncharacterized protein</fullName>
    </submittedName>
</protein>
<sequence>MDRWLLRNDPKQNKILMVEEASEGDELMADLAVKSSSENVDPKEQENVDPKEQVEDINLTPDRTQLKFKSESGKKRKRLNKFCDYWVKDKEFQSWLSKSVTVDNGHSSSEKHVKKFQQVNSNQKINDVMATTPENNLIRRAELKLCGLLASNNLPFALMNTLTPLCATIFPDSKIAMKMCNKRTKATHLVKESLGAIFCKNLVEILREPGCFFSLVMDETTDVSAKKQCAIAVIYYSKSNDVKINFFDMVETASGKAEDLFNCLKNSILQRNIPMSILIGFSSDTTNVMVGEHNSVFSNLKSELPNILCVKCSCHMIHLVASKACLKLPRNITLEQAVDKCKAKELSKQQLDNITEKDNEVKKIYKKTYETNEKKYNNRYENKKQASNTKQEENGNCKYCGWKHEPMKCPAKGQTCKICKKKDHYAKDAAKDFNENESGNIIQEKEVTVQRPIIEKETANFTRPIRERKLPSKFKDYNLE</sequence>
<name>A0A9P0BD88_BRAAE</name>
<accession>A0A9P0BD88</accession>
<dbReference type="OrthoDB" id="6782434at2759"/>
<dbReference type="EMBL" id="OV121139">
    <property type="protein sequence ID" value="CAH0563109.1"/>
    <property type="molecule type" value="Genomic_DNA"/>
</dbReference>
<evidence type="ECO:0000313" key="2">
    <source>
        <dbReference type="Proteomes" id="UP001154078"/>
    </source>
</evidence>